<name>A0A264W1G6_9BACL</name>
<accession>A0A264W1G6</accession>
<sequence length="115" mass="12708">MKKFLYIVLGITGAIVVLANLGSLIGLAFSALLVIGGLHYFLQSHSTLGKVFWATVGIVGLLTAVSNIPAFLGIAAIALIWYAIRKWNDEPITMKTKSNDPFENFEREWKQITRN</sequence>
<dbReference type="Proteomes" id="UP000217065">
    <property type="component" value="Unassembled WGS sequence"/>
</dbReference>
<keyword evidence="3" id="KW-1185">Reference proteome</keyword>
<comment type="caution">
    <text evidence="2">The sequence shown here is derived from an EMBL/GenBank/DDBJ whole genome shotgun (WGS) entry which is preliminary data.</text>
</comment>
<keyword evidence="1" id="KW-0472">Membrane</keyword>
<keyword evidence="1" id="KW-0812">Transmembrane</keyword>
<dbReference type="EMBL" id="NOKQ01000342">
    <property type="protein sequence ID" value="OZS76887.1"/>
    <property type="molecule type" value="Genomic_DNA"/>
</dbReference>
<evidence type="ECO:0000256" key="1">
    <source>
        <dbReference type="SAM" id="Phobius"/>
    </source>
</evidence>
<protein>
    <submittedName>
        <fullName evidence="2">ABC transporter permease</fullName>
    </submittedName>
</protein>
<dbReference type="RefSeq" id="WP_094944557.1">
    <property type="nucleotide sequence ID" value="NZ_NOKQ01000342.1"/>
</dbReference>
<evidence type="ECO:0000313" key="2">
    <source>
        <dbReference type="EMBL" id="OZS76887.1"/>
    </source>
</evidence>
<feature type="transmembrane region" description="Helical" evidence="1">
    <location>
        <begin position="52"/>
        <end position="84"/>
    </location>
</feature>
<feature type="transmembrane region" description="Helical" evidence="1">
    <location>
        <begin position="7"/>
        <end position="40"/>
    </location>
</feature>
<keyword evidence="1" id="KW-1133">Transmembrane helix</keyword>
<dbReference type="OrthoDB" id="2971941at2"/>
<organism evidence="2 3">
    <name type="scientific">Tetzosporium hominis</name>
    <dbReference type="NCBI Taxonomy" id="2020506"/>
    <lineage>
        <taxon>Bacteria</taxon>
        <taxon>Bacillati</taxon>
        <taxon>Bacillota</taxon>
        <taxon>Bacilli</taxon>
        <taxon>Bacillales</taxon>
        <taxon>Caryophanaceae</taxon>
        <taxon>Tetzosporium</taxon>
    </lineage>
</organism>
<gene>
    <name evidence="2" type="ORF">CF394_14460</name>
</gene>
<proteinExistence type="predicted"/>
<dbReference type="AlphaFoldDB" id="A0A264W1G6"/>
<evidence type="ECO:0000313" key="3">
    <source>
        <dbReference type="Proteomes" id="UP000217065"/>
    </source>
</evidence>
<reference evidence="2 3" key="1">
    <citation type="submission" date="2017-07" db="EMBL/GenBank/DDBJ databases">
        <title>Tetzosporium hominis gen.nov. sp.nov.</title>
        <authorList>
            <person name="Tetz G."/>
            <person name="Tetz V."/>
        </authorList>
    </citation>
    <scope>NUCLEOTIDE SEQUENCE [LARGE SCALE GENOMIC DNA]</scope>
    <source>
        <strain evidence="2 3">VT-49</strain>
    </source>
</reference>